<dbReference type="KEGG" id="rtx:TI83_03585"/>
<name>A0A0C5BE49_9MICO</name>
<dbReference type="Pfam" id="PF00005">
    <property type="entry name" value="ABC_tran"/>
    <property type="match status" value="1"/>
</dbReference>
<feature type="transmembrane region" description="Helical" evidence="2">
    <location>
        <begin position="269"/>
        <end position="296"/>
    </location>
</feature>
<evidence type="ECO:0000256" key="2">
    <source>
        <dbReference type="SAM" id="Phobius"/>
    </source>
</evidence>
<evidence type="ECO:0000313" key="7">
    <source>
        <dbReference type="Proteomes" id="UP000237966"/>
    </source>
</evidence>
<dbReference type="InterPro" id="IPR003439">
    <property type="entry name" value="ABC_transporter-like_ATP-bd"/>
</dbReference>
<feature type="transmembrane region" description="Helical" evidence="2">
    <location>
        <begin position="155"/>
        <end position="174"/>
    </location>
</feature>
<comment type="caution">
    <text evidence="4">The sequence shown here is derived from an EMBL/GenBank/DDBJ whole genome shotgun (WGS) entry which is preliminary data.</text>
</comment>
<keyword evidence="2" id="KW-0812">Transmembrane</keyword>
<dbReference type="OrthoDB" id="9806471at2"/>
<proteinExistence type="predicted"/>
<organism evidence="4 6">
    <name type="scientific">Rathayibacter toxicus</name>
    <dbReference type="NCBI Taxonomy" id="145458"/>
    <lineage>
        <taxon>Bacteria</taxon>
        <taxon>Bacillati</taxon>
        <taxon>Actinomycetota</taxon>
        <taxon>Actinomycetes</taxon>
        <taxon>Micrococcales</taxon>
        <taxon>Microbacteriaceae</taxon>
        <taxon>Rathayibacter</taxon>
    </lineage>
</organism>
<dbReference type="SUPFAM" id="SSF52540">
    <property type="entry name" value="P-loop containing nucleoside triphosphate hydrolases"/>
    <property type="match status" value="2"/>
</dbReference>
<feature type="region of interest" description="Disordered" evidence="1">
    <location>
        <begin position="320"/>
        <end position="365"/>
    </location>
</feature>
<feature type="domain" description="ABC transporter" evidence="3">
    <location>
        <begin position="20"/>
        <end position="52"/>
    </location>
</feature>
<protein>
    <recommendedName>
        <fullName evidence="3">ABC transporter domain-containing protein</fullName>
    </recommendedName>
</protein>
<evidence type="ECO:0000313" key="6">
    <source>
        <dbReference type="Proteomes" id="UP000052979"/>
    </source>
</evidence>
<dbReference type="GO" id="GO:0005524">
    <property type="term" value="F:ATP binding"/>
    <property type="evidence" value="ECO:0007669"/>
    <property type="project" value="InterPro"/>
</dbReference>
<dbReference type="STRING" id="145458.APU90_02885"/>
<accession>A0A0C5BE49</accession>
<evidence type="ECO:0000259" key="3">
    <source>
        <dbReference type="Pfam" id="PF00005"/>
    </source>
</evidence>
<evidence type="ECO:0000313" key="5">
    <source>
        <dbReference type="EMBL" id="PPI16450.1"/>
    </source>
</evidence>
<reference evidence="4 6" key="1">
    <citation type="submission" date="2015-04" db="EMBL/GenBank/DDBJ databases">
        <title>Draft genome sequence of Rathayibacter toxicus strain FH-142 (AKA 70134 or CS 32), a Western Australian isolate.</title>
        <authorList>
            <consortium name="Consortium for Microbial Forensics and Genomics (microFORGE)"/>
            <person name="Knight B.M."/>
            <person name="Roberts D.P."/>
            <person name="Lin D."/>
            <person name="Hari K."/>
            <person name="Fletcher J."/>
            <person name="Melcher U."/>
            <person name="Blagden T."/>
            <person name="Luster D.G."/>
            <person name="Sechler A.J."/>
            <person name="Schneider W.L."/>
            <person name="Winegar R.A."/>
        </authorList>
    </citation>
    <scope>NUCLEOTIDE SEQUENCE [LARGE SCALE GENOMIC DNA]</scope>
    <source>
        <strain evidence="4 6">FH142</strain>
    </source>
</reference>
<feature type="transmembrane region" description="Helical" evidence="2">
    <location>
        <begin position="210"/>
        <end position="230"/>
    </location>
</feature>
<keyword evidence="6" id="KW-1185">Reference proteome</keyword>
<keyword evidence="2" id="KW-1133">Transmembrane helix</keyword>
<dbReference type="Gene3D" id="3.40.50.300">
    <property type="entry name" value="P-loop containing nucleotide triphosphate hydrolases"/>
    <property type="match status" value="1"/>
</dbReference>
<reference evidence="5 7" key="2">
    <citation type="submission" date="2018-02" db="EMBL/GenBank/DDBJ databases">
        <title>Bacteriophage NCPPB3778 and a type I-E CRISPR drive the evolution of the US Biological Select Agent, Rathayibacter toxicus.</title>
        <authorList>
            <person name="Davis E.W.II."/>
            <person name="Tabima J.F."/>
            <person name="Weisberg A.J."/>
            <person name="Lopes L.D."/>
            <person name="Wiseman M.S."/>
            <person name="Wiseman M.S."/>
            <person name="Pupko T."/>
            <person name="Belcher M.S."/>
            <person name="Sechler A.J."/>
            <person name="Tancos M.A."/>
            <person name="Schroeder B.K."/>
            <person name="Murray T.D."/>
            <person name="Luster D.G."/>
            <person name="Schneider W.L."/>
            <person name="Rogers E."/>
            <person name="Andreote F.D."/>
            <person name="Grunwald N.J."/>
            <person name="Putnam M.L."/>
            <person name="Chang J.H."/>
        </authorList>
    </citation>
    <scope>NUCLEOTIDE SEQUENCE [LARGE SCALE GENOMIC DNA]</scope>
    <source>
        <strain evidence="5 7">FH99</strain>
    </source>
</reference>
<dbReference type="GO" id="GO:0016887">
    <property type="term" value="F:ATP hydrolysis activity"/>
    <property type="evidence" value="ECO:0007669"/>
    <property type="project" value="InterPro"/>
</dbReference>
<feature type="transmembrane region" description="Helical" evidence="2">
    <location>
        <begin position="116"/>
        <end position="143"/>
    </location>
</feature>
<dbReference type="EMBL" id="PSWU01000004">
    <property type="protein sequence ID" value="PPI16450.1"/>
    <property type="molecule type" value="Genomic_DNA"/>
</dbReference>
<dbReference type="Proteomes" id="UP000237966">
    <property type="component" value="Unassembled WGS sequence"/>
</dbReference>
<sequence length="365" mass="38750">MRAIVAEGAGCFIDDQALLAPVDIELDYGERVAVRGVNGAGKTTLLRMLSGNSCDWSVRRSSWSATIPGLSTRSPIGSVCWARRRWRRVVSDTDSLRLARSIISSRAGRPSRGDTVYGIYVAVCVAGVVVFPIVRAAMIGLAVPGVVVVVSESMTTGRISVALAVISGLVFLLGRLRGPVVPSEPYIETAVASPLPRSLTLRRSFTTGRILLVVVLALVAMTLLGGEAMAVPVDPLGALVFLGGVVCLTWLLSLVWLAGQWSGRHRRVFAVALTVAIVLQVGIALLPATALLAAWFSPWGWTASLWSALQGLTSAHSVGTISRRSRHDGTPFSRSRRPETSNPPPTDSRHHPGSDGAGGGRNRPR</sequence>
<evidence type="ECO:0000256" key="1">
    <source>
        <dbReference type="SAM" id="MobiDB-lite"/>
    </source>
</evidence>
<dbReference type="EMBL" id="LBFI01000024">
    <property type="protein sequence ID" value="KKM46315.1"/>
    <property type="molecule type" value="Genomic_DNA"/>
</dbReference>
<keyword evidence="2" id="KW-0472">Membrane</keyword>
<gene>
    <name evidence="5" type="ORF">C5C51_03370</name>
    <name evidence="4" type="ORF">VT73_04605</name>
</gene>
<dbReference type="AlphaFoldDB" id="A0A0C5BE49"/>
<dbReference type="Proteomes" id="UP000052979">
    <property type="component" value="Unassembled WGS sequence"/>
</dbReference>
<dbReference type="KEGG" id="rtc:APU90_02885"/>
<feature type="compositionally biased region" description="Gly residues" evidence="1">
    <location>
        <begin position="355"/>
        <end position="365"/>
    </location>
</feature>
<dbReference type="InterPro" id="IPR027417">
    <property type="entry name" value="P-loop_NTPase"/>
</dbReference>
<feature type="transmembrane region" description="Helical" evidence="2">
    <location>
        <begin position="236"/>
        <end position="257"/>
    </location>
</feature>
<evidence type="ECO:0000313" key="4">
    <source>
        <dbReference type="EMBL" id="KKM46315.1"/>
    </source>
</evidence>
<dbReference type="PATRIC" id="fig|145458.7.peg.833"/>